<organism evidence="2 3">
    <name type="scientific">Chromobacterium rhizoryzae</name>
    <dbReference type="NCBI Taxonomy" id="1778675"/>
    <lineage>
        <taxon>Bacteria</taxon>
        <taxon>Pseudomonadati</taxon>
        <taxon>Pseudomonadota</taxon>
        <taxon>Betaproteobacteria</taxon>
        <taxon>Neisseriales</taxon>
        <taxon>Chromobacteriaceae</taxon>
        <taxon>Chromobacterium</taxon>
    </lineage>
</organism>
<evidence type="ECO:0000256" key="1">
    <source>
        <dbReference type="SAM" id="SignalP"/>
    </source>
</evidence>
<name>A0AAD0W6Z1_9NEIS</name>
<feature type="chain" id="PRO_5041913822" description="Solute-binding protein family 3/N-terminal domain-containing protein" evidence="1">
    <location>
        <begin position="24"/>
        <end position="261"/>
    </location>
</feature>
<protein>
    <recommendedName>
        <fullName evidence="4">Solute-binding protein family 3/N-terminal domain-containing protein</fullName>
    </recommendedName>
</protein>
<dbReference type="SUPFAM" id="SSF53850">
    <property type="entry name" value="Periplasmic binding protein-like II"/>
    <property type="match status" value="1"/>
</dbReference>
<gene>
    <name evidence="2" type="ORF">D1345_06410</name>
</gene>
<dbReference type="Gene3D" id="3.40.190.10">
    <property type="entry name" value="Periplasmic binding protein-like II"/>
    <property type="match status" value="2"/>
</dbReference>
<evidence type="ECO:0000313" key="2">
    <source>
        <dbReference type="EMBL" id="AXT45835.1"/>
    </source>
</evidence>
<evidence type="ECO:0000313" key="3">
    <source>
        <dbReference type="Proteomes" id="UP000259465"/>
    </source>
</evidence>
<dbReference type="Proteomes" id="UP000259465">
    <property type="component" value="Chromosome"/>
</dbReference>
<sequence length="261" mass="29119">MRGLGLKQIGLLLAALAAQTATATATLDMVYGAVASDPYMSGEGDQMPPHPGAVVEMAQAAAKGCRIALKLSRLPGKRLLTEMQHDQHDAAFMFSHNKEREAYFNYPMQGDEPDPRYRLTTLAYSLYALKNAPPAWNGKNLPALGAIGVNAGWSIADDLRAKGAKVETAKDTEMNFRKLKARHIAAYATQNHIGDRYLEDHPQAGIVRLQPPLSRKDYYLVFGKRWHRDNPALARCLWQQIGTLRESLLPTLLRQPWYRQP</sequence>
<keyword evidence="3" id="KW-1185">Reference proteome</keyword>
<keyword evidence="1" id="KW-0732">Signal</keyword>
<proteinExistence type="predicted"/>
<dbReference type="AlphaFoldDB" id="A0AAD0W6Z1"/>
<dbReference type="KEGG" id="crz:D1345_06410"/>
<accession>A0AAD0W6Z1</accession>
<dbReference type="EMBL" id="CP031968">
    <property type="protein sequence ID" value="AXT45835.1"/>
    <property type="molecule type" value="Genomic_DNA"/>
</dbReference>
<reference evidence="2 3" key="1">
    <citation type="submission" date="2018-08" db="EMBL/GenBank/DDBJ databases">
        <title>Complete genome sequence of JP2-74.</title>
        <authorList>
            <person name="Wu L."/>
        </authorList>
    </citation>
    <scope>NUCLEOTIDE SEQUENCE [LARGE SCALE GENOMIC DNA]</scope>
    <source>
        <strain evidence="2 3">JP2-74</strain>
    </source>
</reference>
<evidence type="ECO:0008006" key="4">
    <source>
        <dbReference type="Google" id="ProtNLM"/>
    </source>
</evidence>
<feature type="signal peptide" evidence="1">
    <location>
        <begin position="1"/>
        <end position="23"/>
    </location>
</feature>